<evidence type="ECO:0000256" key="2">
    <source>
        <dbReference type="ARBA" id="ARBA00022737"/>
    </source>
</evidence>
<dbReference type="RefSeq" id="WP_067645947.1">
    <property type="nucleotide sequence ID" value="NZ_CP015249.1"/>
</dbReference>
<feature type="domain" description="PpiC" evidence="8">
    <location>
        <begin position="282"/>
        <end position="381"/>
    </location>
</feature>
<dbReference type="InterPro" id="IPR023034">
    <property type="entry name" value="PPIase_SurA"/>
</dbReference>
<evidence type="ECO:0000256" key="4">
    <source>
        <dbReference type="ARBA" id="ARBA00023110"/>
    </source>
</evidence>
<keyword evidence="1 7" id="KW-0732">Signal</keyword>
<protein>
    <recommendedName>
        <fullName evidence="7">Chaperone SurA</fullName>
    </recommendedName>
    <alternativeName>
        <fullName evidence="7">Peptidyl-prolyl cis-trans isomerase SurA</fullName>
        <shortName evidence="7">PPIase SurA</shortName>
        <ecNumber evidence="7">5.2.1.8</ecNumber>
    </alternativeName>
    <alternativeName>
        <fullName evidence="7">Rotamase SurA</fullName>
    </alternativeName>
</protein>
<dbReference type="Pfam" id="PF09312">
    <property type="entry name" value="SurA_N"/>
    <property type="match status" value="1"/>
</dbReference>
<evidence type="ECO:0000256" key="5">
    <source>
        <dbReference type="ARBA" id="ARBA00023186"/>
    </source>
</evidence>
<dbReference type="GO" id="GO:0030288">
    <property type="term" value="C:outer membrane-bounded periplasmic space"/>
    <property type="evidence" value="ECO:0007669"/>
    <property type="project" value="InterPro"/>
</dbReference>
<keyword evidence="3 7" id="KW-0574">Periplasm</keyword>
<dbReference type="PANTHER" id="PTHR47637:SF1">
    <property type="entry name" value="CHAPERONE SURA"/>
    <property type="match status" value="1"/>
</dbReference>
<dbReference type="InterPro" id="IPR023058">
    <property type="entry name" value="PPIase_PpiC_CS"/>
</dbReference>
<dbReference type="PANTHER" id="PTHR47637">
    <property type="entry name" value="CHAPERONE SURA"/>
    <property type="match status" value="1"/>
</dbReference>
<comment type="subcellular location">
    <subcellularLocation>
        <location evidence="7">Periplasm</location>
    </subcellularLocation>
    <text evidence="7">Is capable of associating with the outer membrane.</text>
</comment>
<dbReference type="GO" id="GO:0003755">
    <property type="term" value="F:peptidyl-prolyl cis-trans isomerase activity"/>
    <property type="evidence" value="ECO:0007669"/>
    <property type="project" value="UniProtKB-UniRule"/>
</dbReference>
<dbReference type="Pfam" id="PF00639">
    <property type="entry name" value="Rotamase"/>
    <property type="match status" value="2"/>
</dbReference>
<keyword evidence="6 7" id="KW-0413">Isomerase</keyword>
<dbReference type="Proteomes" id="UP000076830">
    <property type="component" value="Chromosome"/>
</dbReference>
<evidence type="ECO:0000313" key="10">
    <source>
        <dbReference type="Proteomes" id="UP000076830"/>
    </source>
</evidence>
<evidence type="ECO:0000259" key="8">
    <source>
        <dbReference type="PROSITE" id="PS50198"/>
    </source>
</evidence>
<dbReference type="GO" id="GO:0050821">
    <property type="term" value="P:protein stabilization"/>
    <property type="evidence" value="ECO:0007669"/>
    <property type="project" value="InterPro"/>
</dbReference>
<dbReference type="Gene3D" id="1.10.4030.10">
    <property type="entry name" value="Porin chaperone SurA, peptide-binding domain"/>
    <property type="match status" value="1"/>
</dbReference>
<reference evidence="9 10" key="1">
    <citation type="submission" date="2016-04" db="EMBL/GenBank/DDBJ databases">
        <title>Complete genome sequence of Dokdonella koreensis DS-123T.</title>
        <authorList>
            <person name="Kim J.F."/>
            <person name="Lee H."/>
            <person name="Kwak M.-J."/>
        </authorList>
    </citation>
    <scope>NUCLEOTIDE SEQUENCE [LARGE SCALE GENOMIC DNA]</scope>
    <source>
        <strain evidence="9 10">DS-123</strain>
    </source>
</reference>
<name>A0A160DTS0_9GAMM</name>
<dbReference type="PROSITE" id="PS01096">
    <property type="entry name" value="PPIC_PPIASE_1"/>
    <property type="match status" value="1"/>
</dbReference>
<evidence type="ECO:0000256" key="3">
    <source>
        <dbReference type="ARBA" id="ARBA00022764"/>
    </source>
</evidence>
<organism evidence="9 10">
    <name type="scientific">Dokdonella koreensis DS-123</name>
    <dbReference type="NCBI Taxonomy" id="1300342"/>
    <lineage>
        <taxon>Bacteria</taxon>
        <taxon>Pseudomonadati</taxon>
        <taxon>Pseudomonadota</taxon>
        <taxon>Gammaproteobacteria</taxon>
        <taxon>Lysobacterales</taxon>
        <taxon>Rhodanobacteraceae</taxon>
        <taxon>Dokdonella</taxon>
    </lineage>
</organism>
<dbReference type="GO" id="GO:0042277">
    <property type="term" value="F:peptide binding"/>
    <property type="evidence" value="ECO:0007669"/>
    <property type="project" value="InterPro"/>
</dbReference>
<feature type="signal peptide" evidence="7">
    <location>
        <begin position="1"/>
        <end position="21"/>
    </location>
</feature>
<feature type="domain" description="PpiC" evidence="8">
    <location>
        <begin position="172"/>
        <end position="273"/>
    </location>
</feature>
<keyword evidence="5 7" id="KW-0143">Chaperone</keyword>
<feature type="chain" id="PRO_5009000834" description="Chaperone SurA" evidence="7">
    <location>
        <begin position="22"/>
        <end position="438"/>
    </location>
</feature>
<dbReference type="InterPro" id="IPR050280">
    <property type="entry name" value="OMP_Chaperone_SurA"/>
</dbReference>
<evidence type="ECO:0000256" key="7">
    <source>
        <dbReference type="HAMAP-Rule" id="MF_01183"/>
    </source>
</evidence>
<dbReference type="SUPFAM" id="SSF109998">
    <property type="entry name" value="Triger factor/SurA peptide-binding domain-like"/>
    <property type="match status" value="1"/>
</dbReference>
<dbReference type="InterPro" id="IPR015391">
    <property type="entry name" value="SurA_N"/>
</dbReference>
<dbReference type="GO" id="GO:0051082">
    <property type="term" value="F:unfolded protein binding"/>
    <property type="evidence" value="ECO:0007669"/>
    <property type="project" value="UniProtKB-UniRule"/>
</dbReference>
<dbReference type="EC" id="5.2.1.8" evidence="7"/>
<comment type="catalytic activity">
    <reaction evidence="7">
        <text>[protein]-peptidylproline (omega=180) = [protein]-peptidylproline (omega=0)</text>
        <dbReference type="Rhea" id="RHEA:16237"/>
        <dbReference type="Rhea" id="RHEA-COMP:10747"/>
        <dbReference type="Rhea" id="RHEA-COMP:10748"/>
        <dbReference type="ChEBI" id="CHEBI:83833"/>
        <dbReference type="ChEBI" id="CHEBI:83834"/>
        <dbReference type="EC" id="5.2.1.8"/>
    </reaction>
</comment>
<dbReference type="InterPro" id="IPR027304">
    <property type="entry name" value="Trigger_fact/SurA_dom_sf"/>
</dbReference>
<evidence type="ECO:0000256" key="1">
    <source>
        <dbReference type="ARBA" id="ARBA00022729"/>
    </source>
</evidence>
<dbReference type="PATRIC" id="fig|1300342.3.peg.1560"/>
<sequence length="438" mass="48776" precursor="true">MKNLLLALISAFACALPAVQAQSLPAEPLDSIVAVIDDDIVLRSELDRDVQMIRQQYASNPQQLPPMDVLERQVLDRLILLKLQVANANSNGIKIPDSEVDQTLGRIAEQNNMSVAQMRQALQAQGQSYEQFRRNVRDQLIVQALQQRMVQRRVQISDAEIESVLKNGKLRRGQIHLAYILVGLADGATPDQIEEARKKAEDVKTQVDGGMDFAAAAIRYSDAQNALDGGDLGWRPYDQVPGAFADVAEQMQPGQVSVPMRGPNGFHIIKLIERRDQNTQLVTEYHTRHILIKTSELTSNEQARSTIESLRARIEAGEDFGKLAKQYSEDTNTGNLEGDMGWYPKEGYGSQVSQALDALKENQISQPFETELGWHVLQLLGTRTSDKTEDMERSQARQMLISRKAEDEYQSFLRQLRSESHVEVRLPGGSADTGGSAG</sequence>
<evidence type="ECO:0000256" key="6">
    <source>
        <dbReference type="ARBA" id="ARBA00023235"/>
    </source>
</evidence>
<comment type="function">
    <text evidence="7">Chaperone involved in the correct folding and assembly of outer membrane proteins. Recognizes specific patterns of aromatic residues and the orientation of their side chains, which are found more frequently in integral outer membrane proteins. May act in both early periplasmic and late outer membrane-associated steps of protein maturation.</text>
</comment>
<dbReference type="PROSITE" id="PS50198">
    <property type="entry name" value="PPIC_PPIASE_2"/>
    <property type="match status" value="2"/>
</dbReference>
<dbReference type="Gene3D" id="3.10.50.40">
    <property type="match status" value="2"/>
</dbReference>
<keyword evidence="10" id="KW-1185">Reference proteome</keyword>
<dbReference type="EMBL" id="CP015249">
    <property type="protein sequence ID" value="ANB17624.1"/>
    <property type="molecule type" value="Genomic_DNA"/>
</dbReference>
<dbReference type="KEGG" id="dko:I596_1600"/>
<proteinExistence type="inferred from homology"/>
<dbReference type="HAMAP" id="MF_01183">
    <property type="entry name" value="Chaperone_SurA"/>
    <property type="match status" value="1"/>
</dbReference>
<dbReference type="OrthoDB" id="14196at2"/>
<keyword evidence="2 7" id="KW-0677">Repeat</keyword>
<evidence type="ECO:0000313" key="9">
    <source>
        <dbReference type="EMBL" id="ANB17624.1"/>
    </source>
</evidence>
<dbReference type="GO" id="GO:0006457">
    <property type="term" value="P:protein folding"/>
    <property type="evidence" value="ECO:0007669"/>
    <property type="project" value="UniProtKB-UniRule"/>
</dbReference>
<dbReference type="GO" id="GO:0043165">
    <property type="term" value="P:Gram-negative-bacterium-type cell outer membrane assembly"/>
    <property type="evidence" value="ECO:0007669"/>
    <property type="project" value="InterPro"/>
</dbReference>
<keyword evidence="4 7" id="KW-0697">Rotamase</keyword>
<comment type="domain">
    <text evidence="7">The PPIase activity resides only in the second parvulin domain. The N-terminal region and the C-terminal tail are necessary and sufficient for the chaperone activity of SurA. The PPIase activity is dispensable for SurA to function as a chaperone. The N-terminal region and the C-terminal tail are also required for porin recognition.</text>
</comment>
<dbReference type="SUPFAM" id="SSF54534">
    <property type="entry name" value="FKBP-like"/>
    <property type="match status" value="2"/>
</dbReference>
<accession>A0A160DTS0</accession>
<dbReference type="STRING" id="1300342.I596_1600"/>
<dbReference type="InterPro" id="IPR000297">
    <property type="entry name" value="PPIase_PpiC"/>
</dbReference>
<dbReference type="AlphaFoldDB" id="A0A160DTS0"/>
<dbReference type="InterPro" id="IPR046357">
    <property type="entry name" value="PPIase_dom_sf"/>
</dbReference>
<gene>
    <name evidence="7" type="primary">surA</name>
    <name evidence="9" type="ORF">I596_1600</name>
</gene>